<evidence type="ECO:0000256" key="1">
    <source>
        <dbReference type="SAM" id="Phobius"/>
    </source>
</evidence>
<dbReference type="Proteomes" id="UP000637628">
    <property type="component" value="Unassembled WGS sequence"/>
</dbReference>
<evidence type="ECO:0000313" key="2">
    <source>
        <dbReference type="EMBL" id="GID98972.1"/>
    </source>
</evidence>
<keyword evidence="1" id="KW-0472">Membrane</keyword>
<protein>
    <recommendedName>
        <fullName evidence="4">DUF3515 domain-containing protein</fullName>
    </recommendedName>
</protein>
<dbReference type="Pfam" id="PF12028">
    <property type="entry name" value="DUF3515"/>
    <property type="match status" value="1"/>
</dbReference>
<accession>A0ABQ3YN35</accession>
<proteinExistence type="predicted"/>
<dbReference type="EMBL" id="BOML01000003">
    <property type="protein sequence ID" value="GID98972.1"/>
    <property type="molecule type" value="Genomic_DNA"/>
</dbReference>
<dbReference type="RefSeq" id="WP_203724394.1">
    <property type="nucleotide sequence ID" value="NZ_BAAATX010000052.1"/>
</dbReference>
<keyword evidence="1" id="KW-1133">Transmembrane helix</keyword>
<evidence type="ECO:0008006" key="4">
    <source>
        <dbReference type="Google" id="ProtNLM"/>
    </source>
</evidence>
<sequence length="213" mass="22440">MVDVETPPERKTPDTTTRGAAIWATAIAVPVTLLVGVFVFWKMAPHENADAQAHPSATVPAVIPTTAVRMAAPSLDASTKQVCLAVTSQLPTAVRDLPGRKVSAGPEQNAAYGEPPITVACGITQPTMCERVDGGHDGCVPLDATMYKMNGVCWWGEDGPAADVFTTMDREVAVQVTVPGSYQQTAQWANEFSDAVVKTIRSTTKGVPSGCSQ</sequence>
<organism evidence="2 3">
    <name type="scientific">Paractinoplanes durhamensis</name>
    <dbReference type="NCBI Taxonomy" id="113563"/>
    <lineage>
        <taxon>Bacteria</taxon>
        <taxon>Bacillati</taxon>
        <taxon>Actinomycetota</taxon>
        <taxon>Actinomycetes</taxon>
        <taxon>Micromonosporales</taxon>
        <taxon>Micromonosporaceae</taxon>
        <taxon>Paractinoplanes</taxon>
    </lineage>
</organism>
<feature type="transmembrane region" description="Helical" evidence="1">
    <location>
        <begin position="20"/>
        <end position="41"/>
    </location>
</feature>
<reference evidence="2 3" key="1">
    <citation type="submission" date="2021-01" db="EMBL/GenBank/DDBJ databases">
        <title>Whole genome shotgun sequence of Actinoplanes durhamensis NBRC 14914.</title>
        <authorList>
            <person name="Komaki H."/>
            <person name="Tamura T."/>
        </authorList>
    </citation>
    <scope>NUCLEOTIDE SEQUENCE [LARGE SCALE GENOMIC DNA]</scope>
    <source>
        <strain evidence="2 3">NBRC 14914</strain>
    </source>
</reference>
<evidence type="ECO:0000313" key="3">
    <source>
        <dbReference type="Proteomes" id="UP000637628"/>
    </source>
</evidence>
<gene>
    <name evidence="2" type="ORF">Adu01nite_03230</name>
</gene>
<comment type="caution">
    <text evidence="2">The sequence shown here is derived from an EMBL/GenBank/DDBJ whole genome shotgun (WGS) entry which is preliminary data.</text>
</comment>
<keyword evidence="3" id="KW-1185">Reference proteome</keyword>
<dbReference type="InterPro" id="IPR021903">
    <property type="entry name" value="DUF3515"/>
</dbReference>
<name>A0ABQ3YN35_9ACTN</name>
<keyword evidence="1" id="KW-0812">Transmembrane</keyword>